<evidence type="ECO:0000313" key="2">
    <source>
        <dbReference type="EMBL" id="KAJ8338566.1"/>
    </source>
</evidence>
<proteinExistence type="predicted"/>
<feature type="chain" id="PRO_5040182205" description="Secreted protein" evidence="1">
    <location>
        <begin position="19"/>
        <end position="76"/>
    </location>
</feature>
<keyword evidence="3" id="KW-1185">Reference proteome</keyword>
<comment type="caution">
    <text evidence="2">The sequence shown here is derived from an EMBL/GenBank/DDBJ whole genome shotgun (WGS) entry which is preliminary data.</text>
</comment>
<organism evidence="2 3">
    <name type="scientific">Synaphobranchus kaupii</name>
    <name type="common">Kaup's arrowtooth eel</name>
    <dbReference type="NCBI Taxonomy" id="118154"/>
    <lineage>
        <taxon>Eukaryota</taxon>
        <taxon>Metazoa</taxon>
        <taxon>Chordata</taxon>
        <taxon>Craniata</taxon>
        <taxon>Vertebrata</taxon>
        <taxon>Euteleostomi</taxon>
        <taxon>Actinopterygii</taxon>
        <taxon>Neopterygii</taxon>
        <taxon>Teleostei</taxon>
        <taxon>Anguilliformes</taxon>
        <taxon>Synaphobranchidae</taxon>
        <taxon>Synaphobranchus</taxon>
    </lineage>
</organism>
<evidence type="ECO:0008006" key="4">
    <source>
        <dbReference type="Google" id="ProtNLM"/>
    </source>
</evidence>
<reference evidence="2" key="1">
    <citation type="journal article" date="2023" name="Science">
        <title>Genome structures resolve the early diversification of teleost fishes.</title>
        <authorList>
            <person name="Parey E."/>
            <person name="Louis A."/>
            <person name="Montfort J."/>
            <person name="Bouchez O."/>
            <person name="Roques C."/>
            <person name="Iampietro C."/>
            <person name="Lluch J."/>
            <person name="Castinel A."/>
            <person name="Donnadieu C."/>
            <person name="Desvignes T."/>
            <person name="Floi Bucao C."/>
            <person name="Jouanno E."/>
            <person name="Wen M."/>
            <person name="Mejri S."/>
            <person name="Dirks R."/>
            <person name="Jansen H."/>
            <person name="Henkel C."/>
            <person name="Chen W.J."/>
            <person name="Zahm M."/>
            <person name="Cabau C."/>
            <person name="Klopp C."/>
            <person name="Thompson A.W."/>
            <person name="Robinson-Rechavi M."/>
            <person name="Braasch I."/>
            <person name="Lecointre G."/>
            <person name="Bobe J."/>
            <person name="Postlethwait J.H."/>
            <person name="Berthelot C."/>
            <person name="Roest Crollius H."/>
            <person name="Guiguen Y."/>
        </authorList>
    </citation>
    <scope>NUCLEOTIDE SEQUENCE</scope>
    <source>
        <strain evidence="2">WJC10195</strain>
    </source>
</reference>
<protein>
    <recommendedName>
        <fullName evidence="4">Secreted protein</fullName>
    </recommendedName>
</protein>
<evidence type="ECO:0000313" key="3">
    <source>
        <dbReference type="Proteomes" id="UP001152622"/>
    </source>
</evidence>
<dbReference type="Proteomes" id="UP001152622">
    <property type="component" value="Chromosome 18"/>
</dbReference>
<dbReference type="EMBL" id="JAINUF010000018">
    <property type="protein sequence ID" value="KAJ8338566.1"/>
    <property type="molecule type" value="Genomic_DNA"/>
</dbReference>
<dbReference type="AlphaFoldDB" id="A0A9Q1IGC9"/>
<name>A0A9Q1IGC9_SYNKA</name>
<evidence type="ECO:0000256" key="1">
    <source>
        <dbReference type="SAM" id="SignalP"/>
    </source>
</evidence>
<accession>A0A9Q1IGC9</accession>
<sequence>MTSFVFFSSAAWRWFAHCLTNGPRPLATRERDYSSQGPGRCLYLGPKQEAPLDQIPPTGDGWLMTTMPMKVLQSMK</sequence>
<keyword evidence="1" id="KW-0732">Signal</keyword>
<feature type="signal peptide" evidence="1">
    <location>
        <begin position="1"/>
        <end position="18"/>
    </location>
</feature>
<gene>
    <name evidence="2" type="ORF">SKAU_G00375320</name>
</gene>